<feature type="domain" description="J" evidence="2">
    <location>
        <begin position="106"/>
        <end position="177"/>
    </location>
</feature>
<feature type="region of interest" description="Disordered" evidence="1">
    <location>
        <begin position="1"/>
        <end position="29"/>
    </location>
</feature>
<dbReference type="Gene3D" id="1.10.287.110">
    <property type="entry name" value="DnaJ domain"/>
    <property type="match status" value="1"/>
</dbReference>
<dbReference type="InParanoid" id="A0A165QUX5"/>
<dbReference type="GO" id="GO:0043022">
    <property type="term" value="F:ribosome binding"/>
    <property type="evidence" value="ECO:0007669"/>
    <property type="project" value="InterPro"/>
</dbReference>
<dbReference type="PANTHER" id="PTHR43999">
    <property type="entry name" value="DNAJ HOMOLOG SUBFAMILY C MEMBER 2"/>
    <property type="match status" value="1"/>
</dbReference>
<dbReference type="SMART" id="SM00271">
    <property type="entry name" value="DnaJ"/>
    <property type="match status" value="1"/>
</dbReference>
<dbReference type="STRING" id="1314782.A0A165QUX5"/>
<dbReference type="EMBL" id="KV425590">
    <property type="protein sequence ID" value="KZT22908.1"/>
    <property type="molecule type" value="Genomic_DNA"/>
</dbReference>
<dbReference type="OrthoDB" id="1690618at2759"/>
<feature type="region of interest" description="Disordered" evidence="1">
    <location>
        <begin position="312"/>
        <end position="349"/>
    </location>
</feature>
<sequence>MAQVVEVKVVPPPLPQSWTPPESTSKSVSPLVERKLLPAGPAYLAHVRRTVHNLSFEEHDKHAEEERKRLEALDGNGGIEDDLGVGDEAETEELLSLDPKEWKKQDHYAVLGLSHLRYKATGAQIKIAHRKKVLKHHPDKKAGAAGDSNDDAFFKCIQKAHEVLFNAEKRRQFDSVDPYYSLIEDDVPTASQVTKAKDPVKAFFKGFGPVFEREARFSKVQPVPMLGDVDAPKEAVEGFYDFWYNFDSWRSFEYLDKEVNEGSDSRDDKRYTEKKNKSERARRKKEDTARLRNIVDTALSLDPRIKRIKEEEKAAREAKRKAKTGGAATTAAEKAKQEEEKKKAEEAAKKDEEEKVRWSIVLHCSWHELNLPLVRRGLRPRKQRRLLRTRERRREELNVQRRKGRRTFYPCPVVLCVMHMDMSVFPPLR</sequence>
<dbReference type="Pfam" id="PF00226">
    <property type="entry name" value="DnaJ"/>
    <property type="match status" value="1"/>
</dbReference>
<name>A0A165QUX5_9AGAM</name>
<dbReference type="InterPro" id="IPR018253">
    <property type="entry name" value="DnaJ_domain_CS"/>
</dbReference>
<keyword evidence="4" id="KW-1185">Reference proteome</keyword>
<accession>A0A165QUX5</accession>
<gene>
    <name evidence="3" type="ORF">NEOLEDRAFT_1215875</name>
</gene>
<dbReference type="InterPro" id="IPR044634">
    <property type="entry name" value="Zuotin/DnaJC2"/>
</dbReference>
<dbReference type="InterPro" id="IPR058871">
    <property type="entry name" value="Zuotin_N"/>
</dbReference>
<dbReference type="Pfam" id="PF21884">
    <property type="entry name" value="ZUO1-like_ZHD"/>
    <property type="match status" value="1"/>
</dbReference>
<protein>
    <submittedName>
        <fullName evidence="3">DnaJ-domain-containing protein</fullName>
    </submittedName>
</protein>
<organism evidence="3 4">
    <name type="scientific">Neolentinus lepideus HHB14362 ss-1</name>
    <dbReference type="NCBI Taxonomy" id="1314782"/>
    <lineage>
        <taxon>Eukaryota</taxon>
        <taxon>Fungi</taxon>
        <taxon>Dikarya</taxon>
        <taxon>Basidiomycota</taxon>
        <taxon>Agaricomycotina</taxon>
        <taxon>Agaricomycetes</taxon>
        <taxon>Gloeophyllales</taxon>
        <taxon>Gloeophyllaceae</taxon>
        <taxon>Neolentinus</taxon>
    </lineage>
</organism>
<dbReference type="GO" id="GO:0005829">
    <property type="term" value="C:cytosol"/>
    <property type="evidence" value="ECO:0007669"/>
    <property type="project" value="TreeGrafter"/>
</dbReference>
<feature type="compositionally biased region" description="Polar residues" evidence="1">
    <location>
        <begin position="16"/>
        <end position="28"/>
    </location>
</feature>
<dbReference type="InterPro" id="IPR036869">
    <property type="entry name" value="J_dom_sf"/>
</dbReference>
<dbReference type="GO" id="GO:0006450">
    <property type="term" value="P:regulation of translational fidelity"/>
    <property type="evidence" value="ECO:0007669"/>
    <property type="project" value="InterPro"/>
</dbReference>
<dbReference type="Pfam" id="PF26185">
    <property type="entry name" value="Zuotin_N"/>
    <property type="match status" value="1"/>
</dbReference>
<dbReference type="PROSITE" id="PS00636">
    <property type="entry name" value="DNAJ_1"/>
    <property type="match status" value="1"/>
</dbReference>
<dbReference type="InterPro" id="IPR001623">
    <property type="entry name" value="DnaJ_domain"/>
</dbReference>
<dbReference type="Proteomes" id="UP000076761">
    <property type="component" value="Unassembled WGS sequence"/>
</dbReference>
<dbReference type="CDD" id="cd23953">
    <property type="entry name" value="zuotin_NTD"/>
    <property type="match status" value="1"/>
</dbReference>
<dbReference type="GO" id="GO:0051083">
    <property type="term" value="P:'de novo' cotranslational protein folding"/>
    <property type="evidence" value="ECO:0007669"/>
    <property type="project" value="InterPro"/>
</dbReference>
<dbReference type="CDD" id="cd06257">
    <property type="entry name" value="DnaJ"/>
    <property type="match status" value="1"/>
</dbReference>
<reference evidence="3 4" key="1">
    <citation type="journal article" date="2016" name="Mol. Biol. Evol.">
        <title>Comparative Genomics of Early-Diverging Mushroom-Forming Fungi Provides Insights into the Origins of Lignocellulose Decay Capabilities.</title>
        <authorList>
            <person name="Nagy L.G."/>
            <person name="Riley R."/>
            <person name="Tritt A."/>
            <person name="Adam C."/>
            <person name="Daum C."/>
            <person name="Floudas D."/>
            <person name="Sun H."/>
            <person name="Yadav J.S."/>
            <person name="Pangilinan J."/>
            <person name="Larsson K.H."/>
            <person name="Matsuura K."/>
            <person name="Barry K."/>
            <person name="Labutti K."/>
            <person name="Kuo R."/>
            <person name="Ohm R.A."/>
            <person name="Bhattacharya S.S."/>
            <person name="Shirouzu T."/>
            <person name="Yoshinaga Y."/>
            <person name="Martin F.M."/>
            <person name="Grigoriev I.V."/>
            <person name="Hibbett D.S."/>
        </authorList>
    </citation>
    <scope>NUCLEOTIDE SEQUENCE [LARGE SCALE GENOMIC DNA]</scope>
    <source>
        <strain evidence="3 4">HHB14362 ss-1</strain>
    </source>
</reference>
<proteinExistence type="predicted"/>
<feature type="compositionally biased region" description="Basic and acidic residues" evidence="1">
    <location>
        <begin position="333"/>
        <end position="349"/>
    </location>
</feature>
<feature type="region of interest" description="Disordered" evidence="1">
    <location>
        <begin position="261"/>
        <end position="288"/>
    </location>
</feature>
<dbReference type="FunCoup" id="A0A165QUX5">
    <property type="interactions" value="305"/>
</dbReference>
<evidence type="ECO:0000313" key="3">
    <source>
        <dbReference type="EMBL" id="KZT22908.1"/>
    </source>
</evidence>
<dbReference type="SUPFAM" id="SSF46565">
    <property type="entry name" value="Chaperone J-domain"/>
    <property type="match status" value="1"/>
</dbReference>
<dbReference type="PANTHER" id="PTHR43999:SF1">
    <property type="entry name" value="DNAJ HOMOLOG SUBFAMILY C MEMBER 2"/>
    <property type="match status" value="1"/>
</dbReference>
<dbReference type="PROSITE" id="PS50076">
    <property type="entry name" value="DNAJ_2"/>
    <property type="match status" value="1"/>
</dbReference>
<dbReference type="InterPro" id="IPR054076">
    <property type="entry name" value="ZUO1-like_ZHD"/>
</dbReference>
<dbReference type="GO" id="GO:0030544">
    <property type="term" value="F:Hsp70 protein binding"/>
    <property type="evidence" value="ECO:0007669"/>
    <property type="project" value="InterPro"/>
</dbReference>
<evidence type="ECO:0000259" key="2">
    <source>
        <dbReference type="PROSITE" id="PS50076"/>
    </source>
</evidence>
<dbReference type="AlphaFoldDB" id="A0A165QUX5"/>
<evidence type="ECO:0000256" key="1">
    <source>
        <dbReference type="SAM" id="MobiDB-lite"/>
    </source>
</evidence>
<evidence type="ECO:0000313" key="4">
    <source>
        <dbReference type="Proteomes" id="UP000076761"/>
    </source>
</evidence>